<proteinExistence type="predicted"/>
<gene>
    <name evidence="1" type="ORF">PACLA_8A052764</name>
</gene>
<organism evidence="1 2">
    <name type="scientific">Paramuricea clavata</name>
    <name type="common">Red gorgonian</name>
    <name type="synonym">Violescent sea-whip</name>
    <dbReference type="NCBI Taxonomy" id="317549"/>
    <lineage>
        <taxon>Eukaryota</taxon>
        <taxon>Metazoa</taxon>
        <taxon>Cnidaria</taxon>
        <taxon>Anthozoa</taxon>
        <taxon>Octocorallia</taxon>
        <taxon>Malacalcyonacea</taxon>
        <taxon>Plexauridae</taxon>
        <taxon>Paramuricea</taxon>
    </lineage>
</organism>
<accession>A0A7D9H9J0</accession>
<sequence length="291" mass="33838">MDMDEEGSLLFCEDDGAFCSAFEDDFEQTLAMLDMDVDEVMIEVENSHEEVEGNKQFPCKFCEKICKSKGGRTVGESSTSSSTRDVVITMDKTRDIIRDIGRYLMDEKLYKPEQAGEVFKLEPSESFVKFLNDLLLKLKRKKSKDKFLKEFYGNTNTHWHEYFHPYPDKKMVFLMLIHLPERLLICIEQDKGPSDSEEEEVSLSPQEHGPLAYLAGYVIRSLYQKSKNCSRYQKSKNCSRWQSQRNKEIQALMYSMRTATEDNEYILSLSRGVKQKKALRKDLKKASSELE</sequence>
<reference evidence="1" key="1">
    <citation type="submission" date="2020-04" db="EMBL/GenBank/DDBJ databases">
        <authorList>
            <person name="Alioto T."/>
            <person name="Alioto T."/>
            <person name="Gomez Garrido J."/>
        </authorList>
    </citation>
    <scope>NUCLEOTIDE SEQUENCE</scope>
    <source>
        <strain evidence="1">A484AB</strain>
    </source>
</reference>
<protein>
    <submittedName>
        <fullName evidence="1">Uncharacterized protein</fullName>
    </submittedName>
</protein>
<evidence type="ECO:0000313" key="1">
    <source>
        <dbReference type="EMBL" id="CAB3977279.1"/>
    </source>
</evidence>
<keyword evidence="2" id="KW-1185">Reference proteome</keyword>
<dbReference type="Proteomes" id="UP001152795">
    <property type="component" value="Unassembled WGS sequence"/>
</dbReference>
<dbReference type="AlphaFoldDB" id="A0A7D9H9J0"/>
<evidence type="ECO:0000313" key="2">
    <source>
        <dbReference type="Proteomes" id="UP001152795"/>
    </source>
</evidence>
<dbReference type="OrthoDB" id="10367848at2759"/>
<comment type="caution">
    <text evidence="1">The sequence shown here is derived from an EMBL/GenBank/DDBJ whole genome shotgun (WGS) entry which is preliminary data.</text>
</comment>
<dbReference type="EMBL" id="CACRXK020000040">
    <property type="protein sequence ID" value="CAB3977279.1"/>
    <property type="molecule type" value="Genomic_DNA"/>
</dbReference>
<name>A0A7D9H9J0_PARCT</name>